<evidence type="ECO:0000313" key="1">
    <source>
        <dbReference type="EMBL" id="UOL49093.1"/>
    </source>
</evidence>
<organism evidence="1 2">
    <name type="scientific">Leptolyngbya phage Lbo240-yong1</name>
    <dbReference type="NCBI Taxonomy" id="2928836"/>
    <lineage>
        <taxon>Viruses</taxon>
        <taxon>Duplodnaviria</taxon>
        <taxon>Heunggongvirae</taxon>
        <taxon>Uroviricota</taxon>
        <taxon>Caudoviricetes</taxon>
        <taxon>Saffermanviridae</taxon>
        <taxon>Wumpquatrovirus</taxon>
        <taxon>Wumpquatrovirus Lbo240yong1</taxon>
    </lineage>
</organism>
<evidence type="ECO:0000313" key="2">
    <source>
        <dbReference type="Proteomes" id="UP001164278"/>
    </source>
</evidence>
<keyword evidence="2" id="KW-1185">Reference proteome</keyword>
<proteinExistence type="predicted"/>
<name>A0A9X9E7R5_9CAUD</name>
<dbReference type="Proteomes" id="UP001164278">
    <property type="component" value="Segment"/>
</dbReference>
<sequence length="67" mass="7785">MNERDEYGVFANEDAWSLINHWLHDCGSTEQFTPHKSSLTGYEVLTIAKACVYYDYDIDDFVNFGEL</sequence>
<dbReference type="EMBL" id="OM897575">
    <property type="protein sequence ID" value="UOL49093.1"/>
    <property type="molecule type" value="Genomic_DNA"/>
</dbReference>
<protein>
    <submittedName>
        <fullName evidence="1">Uncharacterized protein</fullName>
    </submittedName>
</protein>
<accession>A0A9X9E7R5</accession>
<reference evidence="1" key="1">
    <citation type="submission" date="2022-03" db="EMBL/GenBank/DDBJ databases">
        <authorList>
            <person name="Li D."/>
            <person name="Zhou Q."/>
            <person name="Cai R."/>
            <person name="Wang F."/>
            <person name="Qian M."/>
            <person name="Liu W."/>
            <person name="Pan L."/>
            <person name="Lin W."/>
            <person name="Tong Y."/>
            <person name="Cao L."/>
        </authorList>
    </citation>
    <scope>NUCLEOTIDE SEQUENCE</scope>
</reference>